<feature type="compositionally biased region" description="Polar residues" evidence="1">
    <location>
        <begin position="129"/>
        <end position="147"/>
    </location>
</feature>
<evidence type="ECO:0000313" key="3">
    <source>
        <dbReference type="Proteomes" id="UP001174936"/>
    </source>
</evidence>
<comment type="caution">
    <text evidence="2">The sequence shown here is derived from an EMBL/GenBank/DDBJ whole genome shotgun (WGS) entry which is preliminary data.</text>
</comment>
<dbReference type="EMBL" id="JAULSV010000006">
    <property type="protein sequence ID" value="KAK0641252.1"/>
    <property type="molecule type" value="Genomic_DNA"/>
</dbReference>
<dbReference type="AlphaFoldDB" id="A0AA39XVX6"/>
<feature type="region of interest" description="Disordered" evidence="1">
    <location>
        <begin position="113"/>
        <end position="152"/>
    </location>
</feature>
<dbReference type="Proteomes" id="UP001174936">
    <property type="component" value="Unassembled WGS sequence"/>
</dbReference>
<name>A0AA39XVX6_9PEZI</name>
<sequence>MMLLSTPSPLAQNTFPWVWGSSTELNRVCKFSRSSSLRCAAARASCSEGLRLVRGTSGRRGSRENAEQGRTCPPKPRMIGWSKNDGAATRGSASPAWPASHFICFRMFQIPSDGGRPRRTNPAPGDITIPSQGRRSPQSDPSAQHGQSSSKMMASKLLSKQVPNGRDSHSSPEILRSAVNKALLLDHTRAVSGAAPLQPATECTHAERQARECKSGQRAAGLGMQTPICHQALQTSIIANCSETGSQYTTKASTRSTSHGGEGE</sequence>
<organism evidence="2 3">
    <name type="scientific">Cercophora newfieldiana</name>
    <dbReference type="NCBI Taxonomy" id="92897"/>
    <lineage>
        <taxon>Eukaryota</taxon>
        <taxon>Fungi</taxon>
        <taxon>Dikarya</taxon>
        <taxon>Ascomycota</taxon>
        <taxon>Pezizomycotina</taxon>
        <taxon>Sordariomycetes</taxon>
        <taxon>Sordariomycetidae</taxon>
        <taxon>Sordariales</taxon>
        <taxon>Lasiosphaeriaceae</taxon>
        <taxon>Cercophora</taxon>
    </lineage>
</organism>
<accession>A0AA39XVX6</accession>
<gene>
    <name evidence="2" type="ORF">B0T16DRAFT_212339</name>
</gene>
<feature type="region of interest" description="Disordered" evidence="1">
    <location>
        <begin position="55"/>
        <end position="93"/>
    </location>
</feature>
<proteinExistence type="predicted"/>
<keyword evidence="3" id="KW-1185">Reference proteome</keyword>
<feature type="region of interest" description="Disordered" evidence="1">
    <location>
        <begin position="245"/>
        <end position="264"/>
    </location>
</feature>
<evidence type="ECO:0000313" key="2">
    <source>
        <dbReference type="EMBL" id="KAK0641252.1"/>
    </source>
</evidence>
<evidence type="ECO:0000256" key="1">
    <source>
        <dbReference type="SAM" id="MobiDB-lite"/>
    </source>
</evidence>
<protein>
    <submittedName>
        <fullName evidence="2">Uncharacterized protein</fullName>
    </submittedName>
</protein>
<reference evidence="2" key="1">
    <citation type="submission" date="2023-06" db="EMBL/GenBank/DDBJ databases">
        <title>Genome-scale phylogeny and comparative genomics of the fungal order Sordariales.</title>
        <authorList>
            <consortium name="Lawrence Berkeley National Laboratory"/>
            <person name="Hensen N."/>
            <person name="Bonometti L."/>
            <person name="Westerberg I."/>
            <person name="Brannstrom I.O."/>
            <person name="Guillou S."/>
            <person name="Cros-Aarteil S."/>
            <person name="Calhoun S."/>
            <person name="Haridas S."/>
            <person name="Kuo A."/>
            <person name="Mondo S."/>
            <person name="Pangilinan J."/>
            <person name="Riley R."/>
            <person name="Labutti K."/>
            <person name="Andreopoulos B."/>
            <person name="Lipzen A."/>
            <person name="Chen C."/>
            <person name="Yanf M."/>
            <person name="Daum C."/>
            <person name="Ng V."/>
            <person name="Clum A."/>
            <person name="Steindorff A."/>
            <person name="Ohm R."/>
            <person name="Martin F."/>
            <person name="Silar P."/>
            <person name="Natvig D."/>
            <person name="Lalanne C."/>
            <person name="Gautier V."/>
            <person name="Ament-Velasquez S.L."/>
            <person name="Kruys A."/>
            <person name="Hutchinson M.I."/>
            <person name="Powell A.J."/>
            <person name="Barry K."/>
            <person name="Miller A.N."/>
            <person name="Grigoriev I.V."/>
            <person name="Debuchy R."/>
            <person name="Gladieux P."/>
            <person name="Thoren M.H."/>
            <person name="Johannesson H."/>
        </authorList>
    </citation>
    <scope>NUCLEOTIDE SEQUENCE</scope>
    <source>
        <strain evidence="2">SMH2532-1</strain>
    </source>
</reference>